<accession>A0ABQ5EC78</accession>
<organism evidence="1 2">
    <name type="scientific">Tanacetum coccineum</name>
    <dbReference type="NCBI Taxonomy" id="301880"/>
    <lineage>
        <taxon>Eukaryota</taxon>
        <taxon>Viridiplantae</taxon>
        <taxon>Streptophyta</taxon>
        <taxon>Embryophyta</taxon>
        <taxon>Tracheophyta</taxon>
        <taxon>Spermatophyta</taxon>
        <taxon>Magnoliopsida</taxon>
        <taxon>eudicotyledons</taxon>
        <taxon>Gunneridae</taxon>
        <taxon>Pentapetalae</taxon>
        <taxon>asterids</taxon>
        <taxon>campanulids</taxon>
        <taxon>Asterales</taxon>
        <taxon>Asteraceae</taxon>
        <taxon>Asteroideae</taxon>
        <taxon>Anthemideae</taxon>
        <taxon>Anthemidinae</taxon>
        <taxon>Tanacetum</taxon>
    </lineage>
</organism>
<proteinExistence type="predicted"/>
<evidence type="ECO:0000313" key="1">
    <source>
        <dbReference type="EMBL" id="GJT48472.1"/>
    </source>
</evidence>
<reference evidence="1" key="1">
    <citation type="journal article" date="2022" name="Int. J. Mol. Sci.">
        <title>Draft Genome of Tanacetum Coccineum: Genomic Comparison of Closely Related Tanacetum-Family Plants.</title>
        <authorList>
            <person name="Yamashiro T."/>
            <person name="Shiraishi A."/>
            <person name="Nakayama K."/>
            <person name="Satake H."/>
        </authorList>
    </citation>
    <scope>NUCLEOTIDE SEQUENCE</scope>
</reference>
<reference evidence="1" key="2">
    <citation type="submission" date="2022-01" db="EMBL/GenBank/DDBJ databases">
        <authorList>
            <person name="Yamashiro T."/>
            <person name="Shiraishi A."/>
            <person name="Satake H."/>
            <person name="Nakayama K."/>
        </authorList>
    </citation>
    <scope>NUCLEOTIDE SEQUENCE</scope>
</reference>
<gene>
    <name evidence="1" type="ORF">Tco_0974629</name>
</gene>
<dbReference type="EMBL" id="BQNB010016156">
    <property type="protein sequence ID" value="GJT48472.1"/>
    <property type="molecule type" value="Genomic_DNA"/>
</dbReference>
<dbReference type="Proteomes" id="UP001151760">
    <property type="component" value="Unassembled WGS sequence"/>
</dbReference>
<comment type="caution">
    <text evidence="1">The sequence shown here is derived from an EMBL/GenBank/DDBJ whole genome shotgun (WGS) entry which is preliminary data.</text>
</comment>
<protein>
    <submittedName>
        <fullName evidence="1">Uncharacterized protein</fullName>
    </submittedName>
</protein>
<name>A0ABQ5EC78_9ASTR</name>
<keyword evidence="2" id="KW-1185">Reference proteome</keyword>
<sequence>MVPTEITHQAPFLKFKNDVCSPTVQSSFFHQMTSEHNRSNRNSDTAMNSSQAVIKSPTQYHCDICHEHSRVKLFSISQCRMEILPVPTSNNTVLFNLALLQNAMEVAFFPKTPFGFRSSKAYHGQEGGFDTNGCSFQGWALVFRFWKDLWVGAGLLFTRYNRLYPSDQDKDFLFNEPYKQGNGLGIGPRTNLGVEILPIM</sequence>
<evidence type="ECO:0000313" key="2">
    <source>
        <dbReference type="Proteomes" id="UP001151760"/>
    </source>
</evidence>